<dbReference type="Gene3D" id="3.20.20.190">
    <property type="entry name" value="Phosphatidylinositol (PI) phosphodiesterase"/>
    <property type="match status" value="1"/>
</dbReference>
<dbReference type="PROSITE" id="PS51704">
    <property type="entry name" value="GP_PDE"/>
    <property type="match status" value="1"/>
</dbReference>
<gene>
    <name evidence="2" type="ORF">H8B21_17665</name>
</gene>
<evidence type="ECO:0000313" key="2">
    <source>
        <dbReference type="EMBL" id="MBD1423396.1"/>
    </source>
</evidence>
<dbReference type="Pfam" id="PF03009">
    <property type="entry name" value="GDPD"/>
    <property type="match status" value="1"/>
</dbReference>
<name>A0ABR7XWH9_9SPHI</name>
<organism evidence="2 3">
    <name type="scientific">Sphingobacterium chuzhouense</name>
    <dbReference type="NCBI Taxonomy" id="1742264"/>
    <lineage>
        <taxon>Bacteria</taxon>
        <taxon>Pseudomonadati</taxon>
        <taxon>Bacteroidota</taxon>
        <taxon>Sphingobacteriia</taxon>
        <taxon>Sphingobacteriales</taxon>
        <taxon>Sphingobacteriaceae</taxon>
        <taxon>Sphingobacterium</taxon>
    </lineage>
</organism>
<feature type="domain" description="GP-PDE" evidence="1">
    <location>
        <begin position="20"/>
        <end position="291"/>
    </location>
</feature>
<dbReference type="InterPro" id="IPR017946">
    <property type="entry name" value="PLC-like_Pdiesterase_TIM-brl"/>
</dbReference>
<dbReference type="SUPFAM" id="SSF51695">
    <property type="entry name" value="PLC-like phosphodiesterases"/>
    <property type="match status" value="1"/>
</dbReference>
<keyword evidence="3" id="KW-1185">Reference proteome</keyword>
<dbReference type="EMBL" id="JACNYL010000004">
    <property type="protein sequence ID" value="MBD1423396.1"/>
    <property type="molecule type" value="Genomic_DNA"/>
</dbReference>
<accession>A0ABR7XWH9</accession>
<sequence>MSCSILNNQKSMEPAEFPAFDAESHRGGRGVMPENTIPSMLYSLSLDEITTLEMDVKVTADRKLILSHDDYLNPWITTKPTGEVLTEEEKKEYVFMQMNYEEIKKFDVGSKAHHLFPEQRKIEVSIPLLEDVIDSVQHFIKKEGRKQVFYNIETKSSEEGDHRYNPIPEEFVKLLMEVVEKKDITPYVIVQSADVRTLRVLREKYPNIRTSYLVGARRKDFTVEEDLDVLGFQPDIYSPNFKYITREDVEKCQKMGMKVVVWTPNTKKEIEELKAMGVDGIITDYPELLLD</sequence>
<comment type="caution">
    <text evidence="2">The sequence shown here is derived from an EMBL/GenBank/DDBJ whole genome shotgun (WGS) entry which is preliminary data.</text>
</comment>
<proteinExistence type="predicted"/>
<reference evidence="2 3" key="1">
    <citation type="submission" date="2020-08" db="EMBL/GenBank/DDBJ databases">
        <title>Sphingobacterium sp. DN00404 isolated from aquaculture water.</title>
        <authorList>
            <person name="Zhang M."/>
        </authorList>
    </citation>
    <scope>NUCLEOTIDE SEQUENCE [LARGE SCALE GENOMIC DNA]</scope>
    <source>
        <strain evidence="2 3">KCTC 42746</strain>
    </source>
</reference>
<dbReference type="PANTHER" id="PTHR46211">
    <property type="entry name" value="GLYCEROPHOSPHORYL DIESTER PHOSPHODIESTERASE"/>
    <property type="match status" value="1"/>
</dbReference>
<protein>
    <submittedName>
        <fullName evidence="2">Glycerophosphodiester phosphodiesterase</fullName>
    </submittedName>
</protein>
<dbReference type="InterPro" id="IPR030395">
    <property type="entry name" value="GP_PDE_dom"/>
</dbReference>
<evidence type="ECO:0000313" key="3">
    <source>
        <dbReference type="Proteomes" id="UP000651112"/>
    </source>
</evidence>
<dbReference type="Proteomes" id="UP000651112">
    <property type="component" value="Unassembled WGS sequence"/>
</dbReference>
<dbReference type="PANTHER" id="PTHR46211:SF14">
    <property type="entry name" value="GLYCEROPHOSPHODIESTER PHOSPHODIESTERASE"/>
    <property type="match status" value="1"/>
</dbReference>
<evidence type="ECO:0000259" key="1">
    <source>
        <dbReference type="PROSITE" id="PS51704"/>
    </source>
</evidence>